<reference evidence="6" key="1">
    <citation type="journal article" date="2019" name="Int. J. Syst. Evol. Microbiol.">
        <title>The Global Catalogue of Microorganisms (GCM) 10K type strain sequencing project: providing services to taxonomists for standard genome sequencing and annotation.</title>
        <authorList>
            <consortium name="The Broad Institute Genomics Platform"/>
            <consortium name="The Broad Institute Genome Sequencing Center for Infectious Disease"/>
            <person name="Wu L."/>
            <person name="Ma J."/>
        </authorList>
    </citation>
    <scope>NUCLEOTIDE SEQUENCE [LARGE SCALE GENOMIC DNA]</scope>
    <source>
        <strain evidence="6">JCM 17906</strain>
    </source>
</reference>
<keyword evidence="2" id="KW-0677">Repeat</keyword>
<protein>
    <submittedName>
        <fullName evidence="5">Peptidyl-alpha-hydroxyglycine alpha-amidating lyase family protein</fullName>
    </submittedName>
</protein>
<evidence type="ECO:0000256" key="4">
    <source>
        <dbReference type="PROSITE-ProRule" id="PRU00504"/>
    </source>
</evidence>
<sequence>MTLAPVRSGLRFTVSDRWGRVPAHLAHADVAAVDIGADDVVYLFTRNRNGVVVLDPEGRVLRSWGDGLFTTPHGLTVAPDGTVYCVDCGDHTIRRFTPDGELLQTIGAPGRPSDTGYGRQGPTVVHLNETVRRPGGAFNGCTNLTVAPTGELYVADGYGNCRVHRLSADGEVLESWGGIGIGPGEFHLPHAICATADGALLVGDRENERIQVFDLDGSYRTEWTDVQRPSDIAVDASGLVYVAELWRPSGSASFTRGASTTDLPGRVSVYDPQGRVVARWGASTVMRDAPGNFVAPHGIAVDSTGAVYVAEVTGTFGVATGRVPEAMADHQLQKFTPIGWPVGSSAPGRTS</sequence>
<dbReference type="Pfam" id="PF01436">
    <property type="entry name" value="NHL"/>
    <property type="match status" value="2"/>
</dbReference>
<keyword evidence="1" id="KW-0732">Signal</keyword>
<dbReference type="EMBL" id="BAABGT010000097">
    <property type="protein sequence ID" value="GAA4556568.1"/>
    <property type="molecule type" value="Genomic_DNA"/>
</dbReference>
<gene>
    <name evidence="5" type="ORF">GCM10023175_59080</name>
</gene>
<dbReference type="InterPro" id="IPR001258">
    <property type="entry name" value="NHL_repeat"/>
</dbReference>
<dbReference type="InterPro" id="IPR011042">
    <property type="entry name" value="6-blade_b-propeller_TolB-like"/>
</dbReference>
<proteinExistence type="predicted"/>
<dbReference type="Gene3D" id="2.120.10.30">
    <property type="entry name" value="TolB, C-terminal domain"/>
    <property type="match status" value="2"/>
</dbReference>
<dbReference type="SUPFAM" id="SSF63829">
    <property type="entry name" value="Calcium-dependent phosphotriesterase"/>
    <property type="match status" value="1"/>
</dbReference>
<dbReference type="PROSITE" id="PS51125">
    <property type="entry name" value="NHL"/>
    <property type="match status" value="2"/>
</dbReference>
<feature type="repeat" description="NHL" evidence="4">
    <location>
        <begin position="177"/>
        <end position="216"/>
    </location>
</feature>
<organism evidence="5 6">
    <name type="scientific">Pseudonocardia xishanensis</name>
    <dbReference type="NCBI Taxonomy" id="630995"/>
    <lineage>
        <taxon>Bacteria</taxon>
        <taxon>Bacillati</taxon>
        <taxon>Actinomycetota</taxon>
        <taxon>Actinomycetes</taxon>
        <taxon>Pseudonocardiales</taxon>
        <taxon>Pseudonocardiaceae</taxon>
        <taxon>Pseudonocardia</taxon>
    </lineage>
</organism>
<keyword evidence="5" id="KW-0456">Lyase</keyword>
<evidence type="ECO:0000256" key="1">
    <source>
        <dbReference type="ARBA" id="ARBA00022729"/>
    </source>
</evidence>
<comment type="caution">
    <text evidence="5">The sequence shown here is derived from an EMBL/GenBank/DDBJ whole genome shotgun (WGS) entry which is preliminary data.</text>
</comment>
<accession>A0ABP8S065</accession>
<dbReference type="PANTHER" id="PTHR10680:SF38">
    <property type="entry name" value="BLL1368 PROTEIN"/>
    <property type="match status" value="1"/>
</dbReference>
<evidence type="ECO:0000313" key="5">
    <source>
        <dbReference type="EMBL" id="GAA4556568.1"/>
    </source>
</evidence>
<name>A0ABP8S065_9PSEU</name>
<dbReference type="RefSeq" id="WP_345425844.1">
    <property type="nucleotide sequence ID" value="NZ_BAABGT010000097.1"/>
</dbReference>
<keyword evidence="6" id="KW-1185">Reference proteome</keyword>
<dbReference type="PANTHER" id="PTHR10680">
    <property type="entry name" value="PEPTIDYL-GLYCINE ALPHA-AMIDATING MONOOXYGENASE"/>
    <property type="match status" value="1"/>
</dbReference>
<feature type="repeat" description="NHL" evidence="4">
    <location>
        <begin position="58"/>
        <end position="99"/>
    </location>
</feature>
<keyword evidence="3" id="KW-0325">Glycoprotein</keyword>
<evidence type="ECO:0000256" key="3">
    <source>
        <dbReference type="ARBA" id="ARBA00023180"/>
    </source>
</evidence>
<dbReference type="GO" id="GO:0016829">
    <property type="term" value="F:lyase activity"/>
    <property type="evidence" value="ECO:0007669"/>
    <property type="project" value="UniProtKB-KW"/>
</dbReference>
<evidence type="ECO:0000313" key="6">
    <source>
        <dbReference type="Proteomes" id="UP001501598"/>
    </source>
</evidence>
<evidence type="ECO:0000256" key="2">
    <source>
        <dbReference type="ARBA" id="ARBA00022737"/>
    </source>
</evidence>
<dbReference type="CDD" id="cd14958">
    <property type="entry name" value="NHL_PAL_like"/>
    <property type="match status" value="1"/>
</dbReference>
<dbReference type="Proteomes" id="UP001501598">
    <property type="component" value="Unassembled WGS sequence"/>
</dbReference>